<evidence type="ECO:0000313" key="2">
    <source>
        <dbReference type="Proteomes" id="UP000635726"/>
    </source>
</evidence>
<protein>
    <submittedName>
        <fullName evidence="1">Uncharacterized protein</fullName>
    </submittedName>
</protein>
<evidence type="ECO:0000313" key="1">
    <source>
        <dbReference type="EMBL" id="GGJ65319.1"/>
    </source>
</evidence>
<name>A0A917ULC5_9DEIO</name>
<reference evidence="1" key="2">
    <citation type="submission" date="2020-09" db="EMBL/GenBank/DDBJ databases">
        <authorList>
            <person name="Sun Q."/>
            <person name="Ohkuma M."/>
        </authorList>
    </citation>
    <scope>NUCLEOTIDE SEQUENCE</scope>
    <source>
        <strain evidence="1">JCM 14371</strain>
    </source>
</reference>
<proteinExistence type="predicted"/>
<gene>
    <name evidence="1" type="ORF">GCM10008939_06550</name>
</gene>
<dbReference type="RefSeq" id="WP_188960755.1">
    <property type="nucleotide sequence ID" value="NZ_BMOE01000001.1"/>
</dbReference>
<dbReference type="Proteomes" id="UP000635726">
    <property type="component" value="Unassembled WGS sequence"/>
</dbReference>
<accession>A0A917ULC5</accession>
<keyword evidence="2" id="KW-1185">Reference proteome</keyword>
<reference evidence="1" key="1">
    <citation type="journal article" date="2014" name="Int. J. Syst. Evol. Microbiol.">
        <title>Complete genome sequence of Corynebacterium casei LMG S-19264T (=DSM 44701T), isolated from a smear-ripened cheese.</title>
        <authorList>
            <consortium name="US DOE Joint Genome Institute (JGI-PGF)"/>
            <person name="Walter F."/>
            <person name="Albersmeier A."/>
            <person name="Kalinowski J."/>
            <person name="Ruckert C."/>
        </authorList>
    </citation>
    <scope>NUCLEOTIDE SEQUENCE</scope>
    <source>
        <strain evidence="1">JCM 14371</strain>
    </source>
</reference>
<sequence length="243" mass="25605">MREDTSTAPGYVALQDLRFGDVTLKKGEPVPRERGRSYHQMLSLGQIGRAAAPAPAVEAPPTLPVGARVAFVDEDGTLTWGTHLGPQVPDDRARAALHLTDGQAAARVAFPDDPDPVLVSPASLLPEHPTDRLTRAHDARLQEVTDAAEADRAAGQNVTDDLREQVTYLQLLLRAVRTPGEPLPADQPGGRDLAAVGITSREGLLVLAGGEHARQNLTRLEGIGTKTADRILAGLTAPAGGDA</sequence>
<comment type="caution">
    <text evidence="1">The sequence shown here is derived from an EMBL/GenBank/DDBJ whole genome shotgun (WGS) entry which is preliminary data.</text>
</comment>
<dbReference type="AlphaFoldDB" id="A0A917ULC5"/>
<organism evidence="1 2">
    <name type="scientific">Deinococcus aquiradiocola</name>
    <dbReference type="NCBI Taxonomy" id="393059"/>
    <lineage>
        <taxon>Bacteria</taxon>
        <taxon>Thermotogati</taxon>
        <taxon>Deinococcota</taxon>
        <taxon>Deinococci</taxon>
        <taxon>Deinococcales</taxon>
        <taxon>Deinococcaceae</taxon>
        <taxon>Deinococcus</taxon>
    </lineage>
</organism>
<dbReference type="EMBL" id="BMOE01000001">
    <property type="protein sequence ID" value="GGJ65319.1"/>
    <property type="molecule type" value="Genomic_DNA"/>
</dbReference>